<reference evidence="1" key="1">
    <citation type="journal article" date="2017" name="J. Clin. Microbiol.">
        <title>Finegoldia magna Isolated from Orthopedic Joint Implant-Associated Infections.</title>
        <authorList>
            <person name="Soderquist B."/>
            <person name="Bjorklund S."/>
            <person name="Hellmark B."/>
            <person name="Jensen A."/>
            <person name="Bruggemann H."/>
        </authorList>
    </citation>
    <scope>NUCLEOTIDE SEQUENCE</scope>
    <source>
        <strain evidence="1">08T492</strain>
    </source>
</reference>
<dbReference type="Gene3D" id="3.30.70.120">
    <property type="match status" value="1"/>
</dbReference>
<dbReference type="AlphaFoldDB" id="A0A133N095"/>
<dbReference type="InterPro" id="IPR010375">
    <property type="entry name" value="CdAMP_rec"/>
</dbReference>
<evidence type="ECO:0000313" key="2">
    <source>
        <dbReference type="EMBL" id="QKH80352.1"/>
    </source>
</evidence>
<evidence type="ECO:0000313" key="4">
    <source>
        <dbReference type="Proteomes" id="UP000502899"/>
    </source>
</evidence>
<dbReference type="Pfam" id="PF06153">
    <property type="entry name" value="CdAMP_rec"/>
    <property type="match status" value="1"/>
</dbReference>
<keyword evidence="2" id="KW-0675">Receptor</keyword>
<dbReference type="EMBL" id="NDYI01000017">
    <property type="protein sequence ID" value="OXZ37190.1"/>
    <property type="molecule type" value="Genomic_DNA"/>
</dbReference>
<reference evidence="2 4" key="3">
    <citation type="submission" date="2020-05" db="EMBL/GenBank/DDBJ databases">
        <title>FDA dAtabase for Regulatory Grade micrObial Sequences (FDA-ARGOS): Supporting development and validation of Infectious Disease Dx tests.</title>
        <authorList>
            <person name="Pederson C."/>
            <person name="Tallon L."/>
            <person name="Sadzewicz L."/>
            <person name="Zhao X."/>
            <person name="Vavikolanu K."/>
            <person name="Mehta A."/>
            <person name="Aluvathingal J."/>
            <person name="Nadendla S."/>
            <person name="Myers T."/>
            <person name="Yan Y."/>
            <person name="Sichtig H."/>
        </authorList>
    </citation>
    <scope>NUCLEOTIDE SEQUENCE [LARGE SCALE GENOMIC DNA]</scope>
    <source>
        <strain evidence="2 4">FDAARGOS_764</strain>
    </source>
</reference>
<protein>
    <submittedName>
        <fullName evidence="2">Cyclic-di-AMP receptor</fullName>
    </submittedName>
</protein>
<dbReference type="PANTHER" id="PTHR38456">
    <property type="entry name" value="CYCLIC DI-AMP RECEPTOR A"/>
    <property type="match status" value="1"/>
</dbReference>
<proteinExistence type="predicted"/>
<evidence type="ECO:0000313" key="3">
    <source>
        <dbReference type="Proteomes" id="UP000215361"/>
    </source>
</evidence>
<name>A0A133N095_FINMA</name>
<dbReference type="InterPro" id="IPR011322">
    <property type="entry name" value="N-reg_PII-like_a/b"/>
</dbReference>
<accession>A0A133N095</accession>
<dbReference type="SUPFAM" id="SSF54913">
    <property type="entry name" value="GlnB-like"/>
    <property type="match status" value="1"/>
</dbReference>
<dbReference type="EMBL" id="CP054000">
    <property type="protein sequence ID" value="QKH80352.1"/>
    <property type="molecule type" value="Genomic_DNA"/>
</dbReference>
<dbReference type="Proteomes" id="UP000502899">
    <property type="component" value="Chromosome"/>
</dbReference>
<organism evidence="1 3">
    <name type="scientific">Finegoldia magna</name>
    <name type="common">Peptostreptococcus magnus</name>
    <dbReference type="NCBI Taxonomy" id="1260"/>
    <lineage>
        <taxon>Bacteria</taxon>
        <taxon>Bacillati</taxon>
        <taxon>Bacillota</taxon>
        <taxon>Tissierellia</taxon>
        <taxon>Tissierellales</taxon>
        <taxon>Peptoniphilaceae</taxon>
        <taxon>Finegoldia</taxon>
    </lineage>
</organism>
<dbReference type="OMA" id="KGYRMTE"/>
<gene>
    <name evidence="1" type="ORF">B9N56_05695</name>
    <name evidence="2" type="ORF">FOC70_08320</name>
</gene>
<dbReference type="RefSeq" id="WP_002837152.1">
    <property type="nucleotide sequence ID" value="NZ_CABKMR010000001.1"/>
</dbReference>
<reference evidence="3" key="2">
    <citation type="submission" date="2017-04" db="EMBL/GenBank/DDBJ databases">
        <title>Finegoldia magna isolated from orthopedic joint implant-associated infections.</title>
        <authorList>
            <person name="Bjorklund S."/>
            <person name="Bruggemann H."/>
            <person name="Jensen A."/>
            <person name="Hellmark B."/>
            <person name="Soderquist B."/>
        </authorList>
    </citation>
    <scope>NUCLEOTIDE SEQUENCE [LARGE SCALE GENOMIC DNA]</scope>
    <source>
        <strain evidence="3">08T492</strain>
    </source>
</reference>
<dbReference type="Proteomes" id="UP000215361">
    <property type="component" value="Unassembled WGS sequence"/>
</dbReference>
<dbReference type="InterPro" id="IPR015867">
    <property type="entry name" value="N-reg_PII/ATP_PRibTrfase_C"/>
</dbReference>
<sequence length="90" mass="10174">MKLIVVIMEDDLCHILSKELLENKISSTKLSSTGGFLKKGNTTMLIGTDVENEQFVLDIIKKVCDENDVESDNESKANVFVMDLEDFKKF</sequence>
<dbReference type="PANTHER" id="PTHR38456:SF1">
    <property type="entry name" value="CYCLIC DI-AMP RECEPTOR A"/>
    <property type="match status" value="1"/>
</dbReference>
<evidence type="ECO:0000313" key="1">
    <source>
        <dbReference type="EMBL" id="OXZ37190.1"/>
    </source>
</evidence>